<dbReference type="Proteomes" id="UP000292003">
    <property type="component" value="Unassembled WGS sequence"/>
</dbReference>
<evidence type="ECO:0000256" key="1">
    <source>
        <dbReference type="SAM" id="MobiDB-lite"/>
    </source>
</evidence>
<proteinExistence type="predicted"/>
<feature type="domain" description="PE" evidence="2">
    <location>
        <begin position="57"/>
        <end position="144"/>
    </location>
</feature>
<dbReference type="OrthoDB" id="3626232at2"/>
<dbReference type="RefSeq" id="WP_130474181.1">
    <property type="nucleotide sequence ID" value="NZ_SFCC01000002.1"/>
</dbReference>
<dbReference type="AlphaFoldDB" id="A0A4Q7JE96"/>
<feature type="compositionally biased region" description="Low complexity" evidence="1">
    <location>
        <begin position="1"/>
        <end position="17"/>
    </location>
</feature>
<keyword evidence="4" id="KW-1185">Reference proteome</keyword>
<organism evidence="3 4">
    <name type="scientific">Amycolatopsis suaedae</name>
    <dbReference type="NCBI Taxonomy" id="2510978"/>
    <lineage>
        <taxon>Bacteria</taxon>
        <taxon>Bacillati</taxon>
        <taxon>Actinomycetota</taxon>
        <taxon>Actinomycetes</taxon>
        <taxon>Pseudonocardiales</taxon>
        <taxon>Pseudonocardiaceae</taxon>
        <taxon>Amycolatopsis</taxon>
    </lineage>
</organism>
<gene>
    <name evidence="3" type="ORF">EWH70_05870</name>
</gene>
<comment type="caution">
    <text evidence="3">The sequence shown here is derived from an EMBL/GenBank/DDBJ whole genome shotgun (WGS) entry which is preliminary data.</text>
</comment>
<accession>A0A4Q7JE96</accession>
<reference evidence="3 4" key="1">
    <citation type="submission" date="2019-02" db="EMBL/GenBank/DDBJ databases">
        <title>Draft genome sequence of Amycolatopsis sp. 8-3EHSu isolated from roots of Suaeda maritima.</title>
        <authorList>
            <person name="Duangmal K."/>
            <person name="Chantavorakit T."/>
        </authorList>
    </citation>
    <scope>NUCLEOTIDE SEQUENCE [LARGE SCALE GENOMIC DNA]</scope>
    <source>
        <strain evidence="3 4">8-3EHSu</strain>
    </source>
</reference>
<feature type="region of interest" description="Disordered" evidence="1">
    <location>
        <begin position="1"/>
        <end position="27"/>
    </location>
</feature>
<name>A0A4Q7JE96_9PSEU</name>
<dbReference type="EMBL" id="SFCC01000002">
    <property type="protein sequence ID" value="RZQ65396.1"/>
    <property type="molecule type" value="Genomic_DNA"/>
</dbReference>
<evidence type="ECO:0000313" key="4">
    <source>
        <dbReference type="Proteomes" id="UP000292003"/>
    </source>
</evidence>
<dbReference type="Pfam" id="PF00934">
    <property type="entry name" value="PE"/>
    <property type="match status" value="1"/>
</dbReference>
<dbReference type="InterPro" id="IPR000084">
    <property type="entry name" value="PE-PGRS_N"/>
</dbReference>
<evidence type="ECO:0000259" key="2">
    <source>
        <dbReference type="Pfam" id="PF00934"/>
    </source>
</evidence>
<evidence type="ECO:0000313" key="3">
    <source>
        <dbReference type="EMBL" id="RZQ65396.1"/>
    </source>
</evidence>
<sequence length="156" mass="16826">MSAPGVERPEGPVVRVPHNQHGPFVPGVNYQVDQDFKKLGAEQAKADFASAGSGWQFDPEAIDGLIRKLEDIRQGPLREGERRAPRLIGITPPGDEIASQNYVADANRSGASYARQLQANVEFLEAYVETLVAIKNAYQAQDEAALAALRGKAADA</sequence>
<protein>
    <submittedName>
        <fullName evidence="3">PE domain-containing protein</fullName>
    </submittedName>
</protein>